<dbReference type="RefSeq" id="WP_264487984.1">
    <property type="nucleotide sequence ID" value="NZ_JAPDDT010000006.1"/>
</dbReference>
<name>A0ABT3GK26_9BACT</name>
<evidence type="ECO:0000313" key="2">
    <source>
        <dbReference type="EMBL" id="MCW1923877.1"/>
    </source>
</evidence>
<organism evidence="2 3">
    <name type="scientific">Luteolibacter arcticus</name>
    <dbReference type="NCBI Taxonomy" id="1581411"/>
    <lineage>
        <taxon>Bacteria</taxon>
        <taxon>Pseudomonadati</taxon>
        <taxon>Verrucomicrobiota</taxon>
        <taxon>Verrucomicrobiia</taxon>
        <taxon>Verrucomicrobiales</taxon>
        <taxon>Verrucomicrobiaceae</taxon>
        <taxon>Luteolibacter</taxon>
    </lineage>
</organism>
<reference evidence="2 3" key="1">
    <citation type="submission" date="2022-10" db="EMBL/GenBank/DDBJ databases">
        <title>Luteolibacter arcticus strain CCTCC AB 2014275, whole genome shotgun sequencing project.</title>
        <authorList>
            <person name="Zhao G."/>
            <person name="Shen L."/>
        </authorList>
    </citation>
    <scope>NUCLEOTIDE SEQUENCE [LARGE SCALE GENOMIC DNA]</scope>
    <source>
        <strain evidence="2 3">CCTCC AB 2014275</strain>
    </source>
</reference>
<comment type="caution">
    <text evidence="2">The sequence shown here is derived from an EMBL/GenBank/DDBJ whole genome shotgun (WGS) entry which is preliminary data.</text>
</comment>
<feature type="compositionally biased region" description="Polar residues" evidence="1">
    <location>
        <begin position="296"/>
        <end position="309"/>
    </location>
</feature>
<sequence>MRSILILLLTLACARGQGAGTPGEGRGPKVRLCAFVLPPGDFDFALGGDKIEPVEVEIPTNGFSPPIIAPARDCKLGTIGKPGPDGKRLFKAMFSLSLPDPGKAFLVLLLPKGNTLQSKVIRADDPAIKEGDLHLFNLAEAQVALRLNGAATLLNPNAMERVSPPVVADDATYQVEFHAKIKDGTKLFGATRWGAAPNRRAFIFVFKDPKNSRYTYRAVEEFTTWTSEGQGGTEEFPGVARGRPVFGFFWAAPCTSHLDNADRGCRPRRRAVNFRAAPREAMIKGGPDGRSVRGSDPSSPRVSCWSSKS</sequence>
<protein>
    <submittedName>
        <fullName evidence="2">Uncharacterized protein</fullName>
    </submittedName>
</protein>
<dbReference type="EMBL" id="JAPDDT010000006">
    <property type="protein sequence ID" value="MCW1923877.1"/>
    <property type="molecule type" value="Genomic_DNA"/>
</dbReference>
<evidence type="ECO:0000256" key="1">
    <source>
        <dbReference type="SAM" id="MobiDB-lite"/>
    </source>
</evidence>
<keyword evidence="3" id="KW-1185">Reference proteome</keyword>
<evidence type="ECO:0000313" key="3">
    <source>
        <dbReference type="Proteomes" id="UP001320876"/>
    </source>
</evidence>
<accession>A0ABT3GK26</accession>
<dbReference type="Proteomes" id="UP001320876">
    <property type="component" value="Unassembled WGS sequence"/>
</dbReference>
<feature type="region of interest" description="Disordered" evidence="1">
    <location>
        <begin position="276"/>
        <end position="309"/>
    </location>
</feature>
<gene>
    <name evidence="2" type="ORF">OKA05_15015</name>
</gene>
<proteinExistence type="predicted"/>